<protein>
    <submittedName>
        <fullName evidence="2">Recombinase</fullName>
    </submittedName>
</protein>
<accession>G2PFC2</accession>
<proteinExistence type="predicted"/>
<reference evidence="2" key="1">
    <citation type="submission" date="2011-08" db="EMBL/GenBank/DDBJ databases">
        <title>Complete sequence of chromosome of Streptomyces violaceusniger Tu 4113.</title>
        <authorList>
            <consortium name="US DOE Joint Genome Institute"/>
            <person name="Lucas S."/>
            <person name="Han J."/>
            <person name="Lapidus A."/>
            <person name="Cheng J.-F."/>
            <person name="Goodwin L."/>
            <person name="Pitluck S."/>
            <person name="Peters L."/>
            <person name="Ivanova N."/>
            <person name="Daligault H."/>
            <person name="Detter J.C."/>
            <person name="Han C."/>
            <person name="Tapia R."/>
            <person name="Land M."/>
            <person name="Hauser L."/>
            <person name="Kyrpides N."/>
            <person name="Ivanova N."/>
            <person name="Pagani I."/>
            <person name="Hagen A."/>
            <person name="Katz L."/>
            <person name="Fiedler H.-P."/>
            <person name="Keasling J."/>
            <person name="Fortman J."/>
            <person name="Woyke T."/>
        </authorList>
    </citation>
    <scope>NUCLEOTIDE SEQUENCE [LARGE SCALE GENOMIC DNA]</scope>
    <source>
        <strain evidence="2">Tu 4113</strain>
    </source>
</reference>
<evidence type="ECO:0000313" key="2">
    <source>
        <dbReference type="EMBL" id="AEM84265.1"/>
    </source>
</evidence>
<feature type="region of interest" description="Disordered" evidence="1">
    <location>
        <begin position="1"/>
        <end position="23"/>
    </location>
</feature>
<evidence type="ECO:0000313" key="3">
    <source>
        <dbReference type="Proteomes" id="UP000008703"/>
    </source>
</evidence>
<dbReference type="Proteomes" id="UP000008703">
    <property type="component" value="Chromosome"/>
</dbReference>
<dbReference type="AlphaFoldDB" id="G2PFC2"/>
<gene>
    <name evidence="2" type="ORF">Strvi_4682</name>
</gene>
<dbReference type="eggNOG" id="COG2801">
    <property type="taxonomic scope" value="Bacteria"/>
</dbReference>
<sequence length="109" mass="11894">MLAEAASEEQVRQVRNARKARARRLRADLKAAAKLRRSRFQAVTSAVAPERLGTLTAAEAEAELRAQPASNRRETNPGYIPPPPVPEGWARPVQPQDAPSEPGTPQKHA</sequence>
<evidence type="ECO:0000256" key="1">
    <source>
        <dbReference type="SAM" id="MobiDB-lite"/>
    </source>
</evidence>
<dbReference type="EMBL" id="CP002994">
    <property type="protein sequence ID" value="AEM84265.1"/>
    <property type="molecule type" value="Genomic_DNA"/>
</dbReference>
<dbReference type="HOGENOM" id="CLU_2182590_0_0_11"/>
<name>G2PFC2_STRV4</name>
<feature type="region of interest" description="Disordered" evidence="1">
    <location>
        <begin position="59"/>
        <end position="109"/>
    </location>
</feature>
<keyword evidence="3" id="KW-1185">Reference proteome</keyword>
<organism evidence="2 3">
    <name type="scientific">Streptomyces violaceusniger (strain Tu 4113)</name>
    <dbReference type="NCBI Taxonomy" id="653045"/>
    <lineage>
        <taxon>Bacteria</taxon>
        <taxon>Bacillati</taxon>
        <taxon>Actinomycetota</taxon>
        <taxon>Actinomycetes</taxon>
        <taxon>Kitasatosporales</taxon>
        <taxon>Streptomycetaceae</taxon>
        <taxon>Streptomyces</taxon>
        <taxon>Streptomyces violaceusniger group</taxon>
    </lineage>
</organism>
<dbReference type="KEGG" id="svl:Strvi_4682"/>